<dbReference type="PANTHER" id="PTHR43030:SF1">
    <property type="entry name" value="PHOSPHOENOLPYRUVATE SYNTHASE"/>
    <property type="match status" value="1"/>
</dbReference>
<evidence type="ECO:0000256" key="4">
    <source>
        <dbReference type="ARBA" id="ARBA00007837"/>
    </source>
</evidence>
<dbReference type="InterPro" id="IPR023151">
    <property type="entry name" value="PEP_util_CS"/>
</dbReference>
<evidence type="ECO:0000256" key="15">
    <source>
        <dbReference type="PIRNR" id="PIRNR000854"/>
    </source>
</evidence>
<dbReference type="Gene3D" id="3.30.470.20">
    <property type="entry name" value="ATP-grasp fold, B domain"/>
    <property type="match status" value="1"/>
</dbReference>
<dbReference type="PANTHER" id="PTHR43030">
    <property type="entry name" value="PHOSPHOENOLPYRUVATE SYNTHASE"/>
    <property type="match status" value="1"/>
</dbReference>
<keyword evidence="11 15" id="KW-0067">ATP-binding</keyword>
<evidence type="ECO:0000259" key="18">
    <source>
        <dbReference type="Pfam" id="PF02896"/>
    </source>
</evidence>
<keyword evidence="9 15" id="KW-0547">Nucleotide-binding</keyword>
<gene>
    <name evidence="19" type="primary">ppsA</name>
    <name evidence="19" type="ORF">IDJ75_14995</name>
</gene>
<dbReference type="GO" id="GO:0008986">
    <property type="term" value="F:pyruvate, water dikinase activity"/>
    <property type="evidence" value="ECO:0007669"/>
    <property type="project" value="UniProtKB-EC"/>
</dbReference>
<evidence type="ECO:0000256" key="2">
    <source>
        <dbReference type="ARBA" id="ARBA00002988"/>
    </source>
</evidence>
<evidence type="ECO:0000256" key="11">
    <source>
        <dbReference type="ARBA" id="ARBA00022840"/>
    </source>
</evidence>
<dbReference type="NCBIfam" id="TIGR01418">
    <property type="entry name" value="PEP_synth"/>
    <property type="match status" value="1"/>
</dbReference>
<dbReference type="InterPro" id="IPR000121">
    <property type="entry name" value="PEP_util_C"/>
</dbReference>
<dbReference type="PROSITE" id="PS00370">
    <property type="entry name" value="PEP_ENZYMES_PHOS_SITE"/>
    <property type="match status" value="1"/>
</dbReference>
<evidence type="ECO:0000256" key="14">
    <source>
        <dbReference type="ARBA" id="ARBA00047700"/>
    </source>
</evidence>
<evidence type="ECO:0000256" key="8">
    <source>
        <dbReference type="ARBA" id="ARBA00022723"/>
    </source>
</evidence>
<feature type="domain" description="PEP-utilising enzyme C-terminal" evidence="18">
    <location>
        <begin position="480"/>
        <end position="780"/>
    </location>
</feature>
<sequence length="804" mass="88888">METFIKKFSETGISDIAEVGGKNASLGEMFTCLAGKGIGIPDGYSITVSGFRYFTRFNGLDASLKKLMGGLDRENFSNLAKTGAKARKLIMDGLMPVDLQMAIIDAYDYLFDRSEQEVAVRSSATAEDLPGASFAGQHESYLNIKGHQALVSAVKQCFASLYTDRAIKYREDMGFDHSKVFLSVGIQRMVRSDIGCSGVGFTLEPESGFRDIVHIAGVWGLGENIVQGTVTPDEFLVFKPSLKNKFRSIIQKNLGSKSKTMIYGDAADKMHPTVNKDTPWELRERFVLSDKEIEQLANWALIIEEHYGKPMDFEWAKDGNDHQLYITQARPETVHSQEKKIFVKTCAIIEKGEVITSGEAIGSMITTGVARLLSSPEQVDRLNEGDILVTDMTSPDWDPILKKVAGIVTNKGGRTSHAAIIARELGVVAIVGSEKATSSIKEGEQITISCAEGKNGHVYRGKLNWKETVTDVSQIHLPETVKAQLIIGEPEKAFQLSFFPNNGVGLMRLEFIINNYVRIHPMALVKFRDVTDEMDRIRIENLTRSYPKKEQYFIDKLAEGVATIAAAFYPKEVIVRMSDFKTNEYANLIGGKYFEPEEENPMIGFRGASRYYNDRYRDGFRLECEAMKVVRNEMGLTNVKLMIPFCRTVAEGKKVVDLMETYGLKRGENGLQVFVMAEIPANVLLAEEFAGIFDGFSIGSNDLTQLTLGIDRDSALIADLFDEQNAASKQLIVMMIEKANGLHKKVGLCGQAASDSESFTRLLVETGIDSISFNPDALITGIKRINLALASGKIAGENTCSIAN</sequence>
<evidence type="ECO:0000256" key="13">
    <source>
        <dbReference type="ARBA" id="ARBA00033470"/>
    </source>
</evidence>
<dbReference type="Gene3D" id="3.50.30.10">
    <property type="entry name" value="Phosphohistidine domain"/>
    <property type="match status" value="1"/>
</dbReference>
<keyword evidence="20" id="KW-1185">Reference proteome</keyword>
<comment type="caution">
    <text evidence="19">The sequence shown here is derived from an EMBL/GenBank/DDBJ whole genome shotgun (WGS) entry which is preliminary data.</text>
</comment>
<evidence type="ECO:0000313" key="19">
    <source>
        <dbReference type="EMBL" id="MBD1386592.1"/>
    </source>
</evidence>
<dbReference type="InterPro" id="IPR013815">
    <property type="entry name" value="ATP_grasp_subdomain_1"/>
</dbReference>
<evidence type="ECO:0000313" key="20">
    <source>
        <dbReference type="Proteomes" id="UP000618754"/>
    </source>
</evidence>
<evidence type="ECO:0000256" key="6">
    <source>
        <dbReference type="ARBA" id="ARBA00021623"/>
    </source>
</evidence>
<evidence type="ECO:0000256" key="7">
    <source>
        <dbReference type="ARBA" id="ARBA00022679"/>
    </source>
</evidence>
<evidence type="ECO:0000259" key="17">
    <source>
        <dbReference type="Pfam" id="PF01326"/>
    </source>
</evidence>
<protein>
    <recommendedName>
        <fullName evidence="6 15">Phosphoenolpyruvate synthase</fullName>
        <shortName evidence="15">PEP synthase</shortName>
        <ecNumber evidence="5 15">2.7.9.2</ecNumber>
    </recommendedName>
    <alternativeName>
        <fullName evidence="13 15">Pyruvate, water dikinase</fullName>
    </alternativeName>
</protein>
<feature type="domain" description="Pyruvate phosphate dikinase AMP/ATP-binding" evidence="17">
    <location>
        <begin position="17"/>
        <end position="340"/>
    </location>
</feature>
<dbReference type="InterPro" id="IPR002192">
    <property type="entry name" value="PPDK_AMP/ATP-bd"/>
</dbReference>
<keyword evidence="10 15" id="KW-0418">Kinase</keyword>
<comment type="cofactor">
    <cofactor evidence="1 15">
        <name>Mg(2+)</name>
        <dbReference type="ChEBI" id="CHEBI:18420"/>
    </cofactor>
</comment>
<dbReference type="Gene3D" id="3.20.20.60">
    <property type="entry name" value="Phosphoenolpyruvate-binding domains"/>
    <property type="match status" value="1"/>
</dbReference>
<feature type="domain" description="PEP-utilising enzyme mobile" evidence="16">
    <location>
        <begin position="383"/>
        <end position="453"/>
    </location>
</feature>
<dbReference type="InterPro" id="IPR015813">
    <property type="entry name" value="Pyrv/PenolPyrv_kinase-like_dom"/>
</dbReference>
<dbReference type="SUPFAM" id="SSF56059">
    <property type="entry name" value="Glutathione synthetase ATP-binding domain-like"/>
    <property type="match status" value="1"/>
</dbReference>
<evidence type="ECO:0000259" key="16">
    <source>
        <dbReference type="Pfam" id="PF00391"/>
    </source>
</evidence>
<reference evidence="19 20" key="1">
    <citation type="submission" date="2020-09" db="EMBL/GenBank/DDBJ databases">
        <title>Novel species of Mucilaginibacter isolated from a glacier on the Tibetan Plateau.</title>
        <authorList>
            <person name="Liu Q."/>
            <person name="Xin Y.-H."/>
        </authorList>
    </citation>
    <scope>NUCLEOTIDE SEQUENCE [LARGE SCALE GENOMIC DNA]</scope>
    <source>
        <strain evidence="19 20">CGMCC 1.13878</strain>
    </source>
</reference>
<dbReference type="EMBL" id="JACWMW010000003">
    <property type="protein sequence ID" value="MBD1386592.1"/>
    <property type="molecule type" value="Genomic_DNA"/>
</dbReference>
<dbReference type="NCBIfam" id="NF005057">
    <property type="entry name" value="PRK06464.1"/>
    <property type="match status" value="1"/>
</dbReference>
<dbReference type="PIRSF" id="PIRSF000854">
    <property type="entry name" value="PEP_synthase"/>
    <property type="match status" value="1"/>
</dbReference>
<comment type="pathway">
    <text evidence="3 15">Carbohydrate biosynthesis; gluconeogenesis.</text>
</comment>
<name>A0ABR7X7M8_9SPHI</name>
<dbReference type="PROSITE" id="PS00742">
    <property type="entry name" value="PEP_ENZYMES_2"/>
    <property type="match status" value="1"/>
</dbReference>
<proteinExistence type="inferred from homology"/>
<dbReference type="PRINTS" id="PR01736">
    <property type="entry name" value="PHPHTRNFRASE"/>
</dbReference>
<dbReference type="SUPFAM" id="SSF51621">
    <property type="entry name" value="Phosphoenolpyruvate/pyruvate domain"/>
    <property type="match status" value="1"/>
</dbReference>
<evidence type="ECO:0000256" key="1">
    <source>
        <dbReference type="ARBA" id="ARBA00001946"/>
    </source>
</evidence>
<dbReference type="Gene3D" id="3.30.1490.20">
    <property type="entry name" value="ATP-grasp fold, A domain"/>
    <property type="match status" value="1"/>
</dbReference>
<dbReference type="InterPro" id="IPR008279">
    <property type="entry name" value="PEP-util_enz_mobile_dom"/>
</dbReference>
<dbReference type="InterPro" id="IPR006319">
    <property type="entry name" value="PEP_synth"/>
</dbReference>
<keyword evidence="7 15" id="KW-0808">Transferase</keyword>
<dbReference type="Proteomes" id="UP000618754">
    <property type="component" value="Unassembled WGS sequence"/>
</dbReference>
<dbReference type="InterPro" id="IPR018274">
    <property type="entry name" value="PEP_util_AS"/>
</dbReference>
<dbReference type="InterPro" id="IPR036637">
    <property type="entry name" value="Phosphohistidine_dom_sf"/>
</dbReference>
<organism evidence="19 20">
    <name type="scientific">Mucilaginibacter rigui</name>
    <dbReference type="NCBI Taxonomy" id="534635"/>
    <lineage>
        <taxon>Bacteria</taxon>
        <taxon>Pseudomonadati</taxon>
        <taxon>Bacteroidota</taxon>
        <taxon>Sphingobacteriia</taxon>
        <taxon>Sphingobacteriales</taxon>
        <taxon>Sphingobacteriaceae</taxon>
        <taxon>Mucilaginibacter</taxon>
    </lineage>
</organism>
<comment type="catalytic activity">
    <reaction evidence="14 15">
        <text>pyruvate + ATP + H2O = phosphoenolpyruvate + AMP + phosphate + 2 H(+)</text>
        <dbReference type="Rhea" id="RHEA:11364"/>
        <dbReference type="ChEBI" id="CHEBI:15361"/>
        <dbReference type="ChEBI" id="CHEBI:15377"/>
        <dbReference type="ChEBI" id="CHEBI:15378"/>
        <dbReference type="ChEBI" id="CHEBI:30616"/>
        <dbReference type="ChEBI" id="CHEBI:43474"/>
        <dbReference type="ChEBI" id="CHEBI:58702"/>
        <dbReference type="ChEBI" id="CHEBI:456215"/>
        <dbReference type="EC" id="2.7.9.2"/>
    </reaction>
</comment>
<evidence type="ECO:0000256" key="12">
    <source>
        <dbReference type="ARBA" id="ARBA00022842"/>
    </source>
</evidence>
<dbReference type="Pfam" id="PF01326">
    <property type="entry name" value="PPDK_N"/>
    <property type="match status" value="1"/>
</dbReference>
<accession>A0ABR7X7M8</accession>
<evidence type="ECO:0000256" key="9">
    <source>
        <dbReference type="ARBA" id="ARBA00022741"/>
    </source>
</evidence>
<dbReference type="Pfam" id="PF00391">
    <property type="entry name" value="PEP-utilizers"/>
    <property type="match status" value="1"/>
</dbReference>
<dbReference type="SUPFAM" id="SSF52009">
    <property type="entry name" value="Phosphohistidine domain"/>
    <property type="match status" value="1"/>
</dbReference>
<evidence type="ECO:0000256" key="10">
    <source>
        <dbReference type="ARBA" id="ARBA00022777"/>
    </source>
</evidence>
<dbReference type="RefSeq" id="WP_191176435.1">
    <property type="nucleotide sequence ID" value="NZ_JACWMW010000003.1"/>
</dbReference>
<evidence type="ECO:0000256" key="5">
    <source>
        <dbReference type="ARBA" id="ARBA00011996"/>
    </source>
</evidence>
<comment type="similarity">
    <text evidence="4 15">Belongs to the PEP-utilizing enzyme family.</text>
</comment>
<keyword evidence="12 15" id="KW-0460">Magnesium</keyword>
<comment type="function">
    <text evidence="2 15">Catalyzes the phosphorylation of pyruvate to phosphoenolpyruvate.</text>
</comment>
<dbReference type="EC" id="2.7.9.2" evidence="5 15"/>
<dbReference type="InterPro" id="IPR040442">
    <property type="entry name" value="Pyrv_kinase-like_dom_sf"/>
</dbReference>
<evidence type="ECO:0000256" key="3">
    <source>
        <dbReference type="ARBA" id="ARBA00004742"/>
    </source>
</evidence>
<keyword evidence="8 15" id="KW-0479">Metal-binding</keyword>
<dbReference type="Pfam" id="PF02896">
    <property type="entry name" value="PEP-utilizers_C"/>
    <property type="match status" value="1"/>
</dbReference>